<evidence type="ECO:0000313" key="2">
    <source>
        <dbReference type="Proteomes" id="UP000007058"/>
    </source>
</evidence>
<dbReference type="AlphaFoldDB" id="Q2WA43"/>
<sequence length="201" mass="20614">MTATFVQPDSTAQDSTTYKANIDAATAVVAVLGRNFAPHQAEPANMTVVLDAGSIQGNTSVVAHAAQVTPAFIAPVANPRLDLVVVDASTGVVSVVAGAEAAATQLPTVPSGKIAVAQVHLAVGMAAIGNSDITDLRTPFRVQQAVLGVAGWYYDDATDALHFTMDSAGSITLPGNREEWTFLPTNASCALDANGNLILTI</sequence>
<evidence type="ECO:0000313" key="1">
    <source>
        <dbReference type="EMBL" id="BAE49282.1"/>
    </source>
</evidence>
<dbReference type="OrthoDB" id="7302000at2"/>
<reference evidence="1 2" key="1">
    <citation type="journal article" date="2005" name="DNA Res.">
        <title>Complete genome sequence of the facultative anaerobic magnetotactic bacterium Magnetospirillum sp. strain AMB-1.</title>
        <authorList>
            <person name="Matsunaga T."/>
            <person name="Okamura Y."/>
            <person name="Fukuda Y."/>
            <person name="Wahyudi A.T."/>
            <person name="Murase Y."/>
            <person name="Takeyama H."/>
        </authorList>
    </citation>
    <scope>NUCLEOTIDE SEQUENCE [LARGE SCALE GENOMIC DNA]</scope>
    <source>
        <strain evidence="2">ATCC 700264 / AMB-1</strain>
    </source>
</reference>
<gene>
    <name evidence="1" type="ordered locus">amb0478</name>
</gene>
<dbReference type="HOGENOM" id="CLU_1359047_0_0_5"/>
<dbReference type="KEGG" id="mag:amb0478"/>
<dbReference type="Proteomes" id="UP000007058">
    <property type="component" value="Chromosome"/>
</dbReference>
<keyword evidence="2" id="KW-1185">Reference proteome</keyword>
<organism evidence="1 2">
    <name type="scientific">Paramagnetospirillum magneticum (strain ATCC 700264 / AMB-1)</name>
    <name type="common">Magnetospirillum magneticum</name>
    <dbReference type="NCBI Taxonomy" id="342108"/>
    <lineage>
        <taxon>Bacteria</taxon>
        <taxon>Pseudomonadati</taxon>
        <taxon>Pseudomonadota</taxon>
        <taxon>Alphaproteobacteria</taxon>
        <taxon>Rhodospirillales</taxon>
        <taxon>Magnetospirillaceae</taxon>
        <taxon>Paramagnetospirillum</taxon>
    </lineage>
</organism>
<dbReference type="STRING" id="342108.amb0478"/>
<name>Q2WA43_PARM1</name>
<dbReference type="RefSeq" id="WP_011382922.1">
    <property type="nucleotide sequence ID" value="NC_007626.1"/>
</dbReference>
<accession>Q2WA43</accession>
<dbReference type="EMBL" id="AP007255">
    <property type="protein sequence ID" value="BAE49282.1"/>
    <property type="molecule type" value="Genomic_DNA"/>
</dbReference>
<protein>
    <submittedName>
        <fullName evidence="1">Uncharacterized protein</fullName>
    </submittedName>
</protein>
<proteinExistence type="predicted"/>